<reference evidence="2 3" key="1">
    <citation type="journal article" date="2010" name="ChemBioChem">
        <title>Cloning and characterization of the biosynthetic gene cluster of 16-membered macrolide antibiotic FD-891: involvement of a dual functional cytochrome P450 monooxygenase catalyzing epoxidation and hydroxylation.</title>
        <authorList>
            <person name="Kudo F."/>
            <person name="Motegi A."/>
            <person name="Mizoue K."/>
            <person name="Eguchi T."/>
        </authorList>
    </citation>
    <scope>NUCLEOTIDE SEQUENCE [LARGE SCALE GENOMIC DNA]</scope>
    <source>
        <strain evidence="2 3">A-8890</strain>
    </source>
</reference>
<gene>
    <name evidence="2" type="ORF">SGFS_003960</name>
</gene>
<proteinExistence type="predicted"/>
<feature type="region of interest" description="Disordered" evidence="1">
    <location>
        <begin position="49"/>
        <end position="68"/>
    </location>
</feature>
<dbReference type="Proteomes" id="UP001321542">
    <property type="component" value="Chromosome"/>
</dbReference>
<evidence type="ECO:0000256" key="1">
    <source>
        <dbReference type="SAM" id="MobiDB-lite"/>
    </source>
</evidence>
<name>A0ABM7F086_9ACTN</name>
<sequence length="68" mass="7058">MEKFRTITGTPAGTNDLLTAYKVDQPAVASAAARWTPCWGQARCKGGGLPVGGTDAGRAGPEPLVRRC</sequence>
<keyword evidence="3" id="KW-1185">Reference proteome</keyword>
<evidence type="ECO:0000313" key="2">
    <source>
        <dbReference type="EMBL" id="BBC29105.1"/>
    </source>
</evidence>
<reference evidence="2 3" key="2">
    <citation type="journal article" date="2023" name="ChemBioChem">
        <title>Acyltransferase Domain Exchange between Two Independent Type I Polyketide Synthases in the Same Producer Strain of Macrolide Antibiotics.</title>
        <authorList>
            <person name="Kudo F."/>
            <person name="Kishikawa K."/>
            <person name="Tsuboi K."/>
            <person name="Kido T."/>
            <person name="Usui T."/>
            <person name="Hashimoto J."/>
            <person name="Shin-Ya K."/>
            <person name="Miyanaga A."/>
            <person name="Eguchi T."/>
        </authorList>
    </citation>
    <scope>NUCLEOTIDE SEQUENCE [LARGE SCALE GENOMIC DNA]</scope>
    <source>
        <strain evidence="2 3">A-8890</strain>
    </source>
</reference>
<dbReference type="EMBL" id="AP018448">
    <property type="protein sequence ID" value="BBC29105.1"/>
    <property type="molecule type" value="Genomic_DNA"/>
</dbReference>
<organism evidence="2 3">
    <name type="scientific">Streptomyces graminofaciens</name>
    <dbReference type="NCBI Taxonomy" id="68212"/>
    <lineage>
        <taxon>Bacteria</taxon>
        <taxon>Bacillati</taxon>
        <taxon>Actinomycetota</taxon>
        <taxon>Actinomycetes</taxon>
        <taxon>Kitasatosporales</taxon>
        <taxon>Streptomycetaceae</taxon>
        <taxon>Streptomyces</taxon>
    </lineage>
</organism>
<accession>A0ABM7F086</accession>
<evidence type="ECO:0000313" key="3">
    <source>
        <dbReference type="Proteomes" id="UP001321542"/>
    </source>
</evidence>
<protein>
    <submittedName>
        <fullName evidence="2">Uncharacterized protein</fullName>
    </submittedName>
</protein>